<keyword evidence="6" id="KW-1185">Reference proteome</keyword>
<evidence type="ECO:0000256" key="2">
    <source>
        <dbReference type="ARBA" id="ARBA00023008"/>
    </source>
</evidence>
<feature type="chain" id="PRO_5045423480" evidence="3">
    <location>
        <begin position="25"/>
        <end position="195"/>
    </location>
</feature>
<dbReference type="InterPro" id="IPR013766">
    <property type="entry name" value="Thioredoxin_domain"/>
</dbReference>
<protein>
    <submittedName>
        <fullName evidence="5">SCO family protein</fullName>
    </submittedName>
</protein>
<accession>A0ABX7RDR3</accession>
<evidence type="ECO:0000259" key="4">
    <source>
        <dbReference type="PROSITE" id="PS51352"/>
    </source>
</evidence>
<dbReference type="PANTHER" id="PTHR12151">
    <property type="entry name" value="ELECTRON TRANSPORT PROTIN SCO1/SENC FAMILY MEMBER"/>
    <property type="match status" value="1"/>
</dbReference>
<feature type="domain" description="Thioredoxin" evidence="4">
    <location>
        <begin position="28"/>
        <end position="192"/>
    </location>
</feature>
<feature type="signal peptide" evidence="3">
    <location>
        <begin position="1"/>
        <end position="24"/>
    </location>
</feature>
<sequence>MKSSPTGPALSVAMGLLFCLPALAVADELPGDSVYQVTASLTAQDGRELSSPDLRGRPAVVSMFYSNCHLMCPLIIASGKAVQKQLTASEHDALDLAVISIDPARDTPAALQDVADAHHLDSRWRLLRPLDTDVRTLAAVLDIRYRAQPDGTFNHTSVLILLDRDGRVLARSEVTGLQPDPEFVAQVKKTLVSSH</sequence>
<dbReference type="RefSeq" id="WP_207527130.1">
    <property type="nucleotide sequence ID" value="NZ_CP071517.1"/>
</dbReference>
<dbReference type="SUPFAM" id="SSF52833">
    <property type="entry name" value="Thioredoxin-like"/>
    <property type="match status" value="1"/>
</dbReference>
<dbReference type="InterPro" id="IPR003782">
    <property type="entry name" value="SCO1/SenC"/>
</dbReference>
<dbReference type="PANTHER" id="PTHR12151:SF25">
    <property type="entry name" value="LINALOOL DEHYDRATASE_ISOMERASE DOMAIN-CONTAINING PROTEIN"/>
    <property type="match status" value="1"/>
</dbReference>
<evidence type="ECO:0000256" key="3">
    <source>
        <dbReference type="SAM" id="SignalP"/>
    </source>
</evidence>
<dbReference type="Proteomes" id="UP000663400">
    <property type="component" value="Chromosome"/>
</dbReference>
<dbReference type="CDD" id="cd02968">
    <property type="entry name" value="SCO"/>
    <property type="match status" value="1"/>
</dbReference>
<keyword evidence="3" id="KW-0732">Signal</keyword>
<name>A0ABX7RDR3_9GAMM</name>
<evidence type="ECO:0000313" key="6">
    <source>
        <dbReference type="Proteomes" id="UP000663400"/>
    </source>
</evidence>
<keyword evidence="2" id="KW-0186">Copper</keyword>
<reference evidence="5 6" key="1">
    <citation type="submission" date="2021-02" db="EMBL/GenBank/DDBJ databases">
        <title>Lysobacter arenosi sp. nov., isolated from soil of gangwondo yeongwol, south Korea.</title>
        <authorList>
            <person name="Kim K.R."/>
            <person name="Kim K.H."/>
            <person name="Jeon C.O."/>
        </authorList>
    </citation>
    <scope>NUCLEOTIDE SEQUENCE [LARGE SCALE GENOMIC DNA]</scope>
    <source>
        <strain evidence="5 6">R7</strain>
    </source>
</reference>
<dbReference type="InterPro" id="IPR036249">
    <property type="entry name" value="Thioredoxin-like_sf"/>
</dbReference>
<dbReference type="EMBL" id="CP071517">
    <property type="protein sequence ID" value="QSX76297.1"/>
    <property type="molecule type" value="Genomic_DNA"/>
</dbReference>
<dbReference type="PROSITE" id="PS51352">
    <property type="entry name" value="THIOREDOXIN_2"/>
    <property type="match status" value="1"/>
</dbReference>
<organism evidence="5 6">
    <name type="scientific">Lysobacter arenosi</name>
    <dbReference type="NCBI Taxonomy" id="2795387"/>
    <lineage>
        <taxon>Bacteria</taxon>
        <taxon>Pseudomonadati</taxon>
        <taxon>Pseudomonadota</taxon>
        <taxon>Gammaproteobacteria</taxon>
        <taxon>Lysobacterales</taxon>
        <taxon>Lysobacteraceae</taxon>
        <taxon>Lysobacter</taxon>
    </lineage>
</organism>
<evidence type="ECO:0000313" key="5">
    <source>
        <dbReference type="EMBL" id="QSX76297.1"/>
    </source>
</evidence>
<evidence type="ECO:0000256" key="1">
    <source>
        <dbReference type="ARBA" id="ARBA00010996"/>
    </source>
</evidence>
<gene>
    <name evidence="5" type="ORF">HIV01_007380</name>
</gene>
<dbReference type="Gene3D" id="3.40.30.10">
    <property type="entry name" value="Glutaredoxin"/>
    <property type="match status" value="1"/>
</dbReference>
<proteinExistence type="inferred from homology"/>
<dbReference type="Pfam" id="PF02630">
    <property type="entry name" value="SCO1-SenC"/>
    <property type="match status" value="1"/>
</dbReference>
<comment type="similarity">
    <text evidence="1">Belongs to the SCO1/2 family.</text>
</comment>